<geneLocation type="mitochondrion" evidence="1"/>
<sequence>MEDIHNAVKAFPGLLQRKRARFKLLRGPQWEYCNRPTKVLSQSYPECCYDET</sequence>
<evidence type="ECO:0000313" key="1">
    <source>
        <dbReference type="EMBL" id="ART30897.1"/>
    </source>
</evidence>
<reference evidence="1" key="1">
    <citation type="submission" date="2017-03" db="EMBL/GenBank/DDBJ databases">
        <title>The mitochondrial genome of the carnivorous plant Utricularia reniformis (Lentibulariaceae): structure, comparative analysis and evolutionary landmarks.</title>
        <authorList>
            <person name="Silva S.R."/>
            <person name="Alvarenga D.O."/>
            <person name="Michael T.P."/>
            <person name="Miranda V.F.O."/>
            <person name="Varani A.M."/>
        </authorList>
    </citation>
    <scope>NUCLEOTIDE SEQUENCE</scope>
</reference>
<organism evidence="1">
    <name type="scientific">Utricularia reniformis</name>
    <dbReference type="NCBI Taxonomy" id="192314"/>
    <lineage>
        <taxon>Eukaryota</taxon>
        <taxon>Viridiplantae</taxon>
        <taxon>Streptophyta</taxon>
        <taxon>Embryophyta</taxon>
        <taxon>Tracheophyta</taxon>
        <taxon>Spermatophyta</taxon>
        <taxon>Magnoliopsida</taxon>
        <taxon>eudicotyledons</taxon>
        <taxon>Gunneridae</taxon>
        <taxon>Pentapetalae</taxon>
        <taxon>asterids</taxon>
        <taxon>lamiids</taxon>
        <taxon>Lamiales</taxon>
        <taxon>Lentibulariaceae</taxon>
        <taxon>Utricularia</taxon>
    </lineage>
</organism>
<proteinExistence type="predicted"/>
<gene>
    <name evidence="1" type="ORF">AEK19_MT0644</name>
</gene>
<dbReference type="EMBL" id="KY774314">
    <property type="protein sequence ID" value="ART30897.1"/>
    <property type="molecule type" value="Genomic_DNA"/>
</dbReference>
<accession>A0A1Y0B0J1</accession>
<name>A0A1Y0B0J1_9LAMI</name>
<keyword evidence="1" id="KW-0496">Mitochondrion</keyword>
<protein>
    <submittedName>
        <fullName evidence="1">Uncharacterized protein</fullName>
    </submittedName>
</protein>
<dbReference type="AlphaFoldDB" id="A0A1Y0B0J1"/>